<comment type="similarity">
    <text evidence="3 11">Belongs to the NadD family.</text>
</comment>
<dbReference type="PANTHER" id="PTHR39321">
    <property type="entry name" value="NICOTINATE-NUCLEOTIDE ADENYLYLTRANSFERASE-RELATED"/>
    <property type="match status" value="1"/>
</dbReference>
<evidence type="ECO:0000313" key="13">
    <source>
        <dbReference type="EMBL" id="UVW35711.1"/>
    </source>
</evidence>
<dbReference type="PANTHER" id="PTHR39321:SF3">
    <property type="entry name" value="PHOSPHOPANTETHEINE ADENYLYLTRANSFERASE"/>
    <property type="match status" value="1"/>
</dbReference>
<keyword evidence="5 11" id="KW-0808">Transferase</keyword>
<evidence type="ECO:0000256" key="10">
    <source>
        <dbReference type="ARBA" id="ARBA00048721"/>
    </source>
</evidence>
<name>A0ABY5TT48_9GAMM</name>
<dbReference type="Pfam" id="PF01467">
    <property type="entry name" value="CTP_transf_like"/>
    <property type="match status" value="1"/>
</dbReference>
<proteinExistence type="inferred from homology"/>
<dbReference type="NCBIfam" id="TIGR00125">
    <property type="entry name" value="cyt_tran_rel"/>
    <property type="match status" value="1"/>
</dbReference>
<dbReference type="Proteomes" id="UP001059934">
    <property type="component" value="Chromosome"/>
</dbReference>
<keyword evidence="9 11" id="KW-0520">NAD</keyword>
<feature type="domain" description="Cytidyltransferase-like" evidence="12">
    <location>
        <begin position="14"/>
        <end position="192"/>
    </location>
</feature>
<dbReference type="SUPFAM" id="SSF52374">
    <property type="entry name" value="Nucleotidylyl transferase"/>
    <property type="match status" value="1"/>
</dbReference>
<dbReference type="InterPro" id="IPR004821">
    <property type="entry name" value="Cyt_trans-like"/>
</dbReference>
<evidence type="ECO:0000256" key="8">
    <source>
        <dbReference type="ARBA" id="ARBA00022840"/>
    </source>
</evidence>
<dbReference type="HAMAP" id="MF_00244">
    <property type="entry name" value="NaMN_adenylyltr"/>
    <property type="match status" value="1"/>
</dbReference>
<dbReference type="InterPro" id="IPR014729">
    <property type="entry name" value="Rossmann-like_a/b/a_fold"/>
</dbReference>
<accession>A0ABY5TT48</accession>
<protein>
    <recommendedName>
        <fullName evidence="11">Probable nicotinate-nucleotide adenylyltransferase</fullName>
        <ecNumber evidence="11">2.7.7.18</ecNumber>
    </recommendedName>
    <alternativeName>
        <fullName evidence="11">Deamido-NAD(+) diphosphorylase</fullName>
    </alternativeName>
    <alternativeName>
        <fullName evidence="11">Deamido-NAD(+) pyrophosphorylase</fullName>
    </alternativeName>
    <alternativeName>
        <fullName evidence="11">Nicotinate mononucleotide adenylyltransferase</fullName>
        <shortName evidence="11">NaMN adenylyltransferase</shortName>
    </alternativeName>
</protein>
<dbReference type="EMBL" id="CP103416">
    <property type="protein sequence ID" value="UVW35711.1"/>
    <property type="molecule type" value="Genomic_DNA"/>
</dbReference>
<comment type="pathway">
    <text evidence="2 11">Cofactor biosynthesis; NAD(+) biosynthesis; deamido-NAD(+) from nicotinate D-ribonucleotide: step 1/1.</text>
</comment>
<evidence type="ECO:0000259" key="12">
    <source>
        <dbReference type="Pfam" id="PF01467"/>
    </source>
</evidence>
<evidence type="ECO:0000256" key="9">
    <source>
        <dbReference type="ARBA" id="ARBA00023027"/>
    </source>
</evidence>
<evidence type="ECO:0000256" key="7">
    <source>
        <dbReference type="ARBA" id="ARBA00022741"/>
    </source>
</evidence>
<keyword evidence="8 11" id="KW-0067">ATP-binding</keyword>
<keyword evidence="4 11" id="KW-0662">Pyridine nucleotide biosynthesis</keyword>
<evidence type="ECO:0000256" key="5">
    <source>
        <dbReference type="ARBA" id="ARBA00022679"/>
    </source>
</evidence>
<dbReference type="InterPro" id="IPR005248">
    <property type="entry name" value="NadD/NMNAT"/>
</dbReference>
<evidence type="ECO:0000256" key="6">
    <source>
        <dbReference type="ARBA" id="ARBA00022695"/>
    </source>
</evidence>
<dbReference type="EC" id="2.7.7.18" evidence="11"/>
<evidence type="ECO:0000256" key="2">
    <source>
        <dbReference type="ARBA" id="ARBA00005019"/>
    </source>
</evidence>
<evidence type="ECO:0000256" key="1">
    <source>
        <dbReference type="ARBA" id="ARBA00002324"/>
    </source>
</evidence>
<comment type="catalytic activity">
    <reaction evidence="10 11">
        <text>nicotinate beta-D-ribonucleotide + ATP + H(+) = deamido-NAD(+) + diphosphate</text>
        <dbReference type="Rhea" id="RHEA:22860"/>
        <dbReference type="ChEBI" id="CHEBI:15378"/>
        <dbReference type="ChEBI" id="CHEBI:30616"/>
        <dbReference type="ChEBI" id="CHEBI:33019"/>
        <dbReference type="ChEBI" id="CHEBI:57502"/>
        <dbReference type="ChEBI" id="CHEBI:58437"/>
        <dbReference type="EC" id="2.7.7.18"/>
    </reaction>
</comment>
<evidence type="ECO:0000256" key="4">
    <source>
        <dbReference type="ARBA" id="ARBA00022642"/>
    </source>
</evidence>
<organism evidence="13 14">
    <name type="scientific">SAR92 clade bacterium H455</name>
    <dbReference type="NCBI Taxonomy" id="2974818"/>
    <lineage>
        <taxon>Bacteria</taxon>
        <taxon>Pseudomonadati</taxon>
        <taxon>Pseudomonadota</taxon>
        <taxon>Gammaproteobacteria</taxon>
        <taxon>Cellvibrionales</taxon>
        <taxon>Porticoccaceae</taxon>
        <taxon>SAR92 clade</taxon>
    </lineage>
</organism>
<sequence length="219" mass="24674">MATGRFVNNMSVAIFGGTFNPVHFGHLRIAIELVELLGVDSLHMTPCSLPPHREALTVSAEQRMAMLQIALADYPQLVADDIELRRGGTTYTIDTLRQIRQQIGNDTPLYLCVGVDVLITLESWQEWQQLRDYCHLVISARPGYELPTSGALANWINQHRCDDLPQLKQCSAGKLYFCDTTRLAISSTQIRDKIKHGDAIDFLTPAAVVNYIHQYDLYE</sequence>
<dbReference type="CDD" id="cd02165">
    <property type="entry name" value="NMNAT"/>
    <property type="match status" value="1"/>
</dbReference>
<keyword evidence="7 11" id="KW-0547">Nucleotide-binding</keyword>
<dbReference type="NCBIfam" id="TIGR00482">
    <property type="entry name" value="nicotinate (nicotinamide) nucleotide adenylyltransferase"/>
    <property type="match status" value="1"/>
</dbReference>
<dbReference type="NCBIfam" id="NF000839">
    <property type="entry name" value="PRK00071.1-1"/>
    <property type="match status" value="1"/>
</dbReference>
<comment type="function">
    <text evidence="1 11">Catalyzes the reversible adenylation of nicotinate mononucleotide (NaMN) to nicotinic acid adenine dinucleotide (NaAD).</text>
</comment>
<reference evidence="13" key="1">
    <citation type="submission" date="2022-08" db="EMBL/GenBank/DDBJ databases">
        <title>Catabolic pathway analysis in culturable SAR92 clade bacteria reveals their overlooked roles in DMSP degradation in coastal seas.</title>
        <authorList>
            <person name="He X."/>
            <person name="Zhang X."/>
            <person name="Zhang Y."/>
        </authorList>
    </citation>
    <scope>NUCLEOTIDE SEQUENCE</scope>
    <source>
        <strain evidence="13">H455</strain>
    </source>
</reference>
<evidence type="ECO:0000313" key="14">
    <source>
        <dbReference type="Proteomes" id="UP001059934"/>
    </source>
</evidence>
<dbReference type="NCBIfam" id="NF000840">
    <property type="entry name" value="PRK00071.1-3"/>
    <property type="match status" value="1"/>
</dbReference>
<gene>
    <name evidence="11 13" type="primary">nadD</name>
    <name evidence="13" type="ORF">NYF23_03635</name>
</gene>
<evidence type="ECO:0000256" key="3">
    <source>
        <dbReference type="ARBA" id="ARBA00009014"/>
    </source>
</evidence>
<keyword evidence="6 11" id="KW-0548">Nucleotidyltransferase</keyword>
<dbReference type="Gene3D" id="3.40.50.620">
    <property type="entry name" value="HUPs"/>
    <property type="match status" value="1"/>
</dbReference>
<evidence type="ECO:0000256" key="11">
    <source>
        <dbReference type="HAMAP-Rule" id="MF_00244"/>
    </source>
</evidence>
<keyword evidence="14" id="KW-1185">Reference proteome</keyword>
<dbReference type="GO" id="GO:0004515">
    <property type="term" value="F:nicotinate-nucleotide adenylyltransferase activity"/>
    <property type="evidence" value="ECO:0007669"/>
    <property type="project" value="UniProtKB-EC"/>
</dbReference>